<evidence type="ECO:0000313" key="1">
    <source>
        <dbReference type="EMBL" id="KAJ7017886.1"/>
    </source>
</evidence>
<organism evidence="1 3">
    <name type="scientific">Mycena alexandri</name>
    <dbReference type="NCBI Taxonomy" id="1745969"/>
    <lineage>
        <taxon>Eukaryota</taxon>
        <taxon>Fungi</taxon>
        <taxon>Dikarya</taxon>
        <taxon>Basidiomycota</taxon>
        <taxon>Agaricomycotina</taxon>
        <taxon>Agaricomycetes</taxon>
        <taxon>Agaricomycetidae</taxon>
        <taxon>Agaricales</taxon>
        <taxon>Marasmiineae</taxon>
        <taxon>Mycenaceae</taxon>
        <taxon>Mycena</taxon>
    </lineage>
</organism>
<accession>A0AAD6WNJ0</accession>
<proteinExistence type="predicted"/>
<protein>
    <submittedName>
        <fullName evidence="1">Uncharacterized protein</fullName>
    </submittedName>
</protein>
<dbReference type="EMBL" id="JARJCM010000371">
    <property type="protein sequence ID" value="KAJ7017886.1"/>
    <property type="molecule type" value="Genomic_DNA"/>
</dbReference>
<name>A0AAD6WNJ0_9AGAR</name>
<gene>
    <name evidence="2" type="ORF">C8F04DRAFT_1276239</name>
    <name evidence="1" type="ORF">C8F04DRAFT_1278536</name>
</gene>
<keyword evidence="3" id="KW-1185">Reference proteome</keyword>
<dbReference type="EMBL" id="JARJCM010000293">
    <property type="protein sequence ID" value="KAJ7019423.1"/>
    <property type="molecule type" value="Genomic_DNA"/>
</dbReference>
<sequence length="73" mass="7926">MAPITNGRELFNAVGPFPGKTTVYDMTETIDFETLLLNGGFLKLSIDPFLFPSMRAPQKNQAVPPFAIGKPGV</sequence>
<dbReference type="AlphaFoldDB" id="A0AAD6WNJ0"/>
<evidence type="ECO:0000313" key="3">
    <source>
        <dbReference type="Proteomes" id="UP001218188"/>
    </source>
</evidence>
<reference evidence="1" key="1">
    <citation type="submission" date="2023-03" db="EMBL/GenBank/DDBJ databases">
        <title>Massive genome expansion in bonnet fungi (Mycena s.s.) driven by repeated elements and novel gene families across ecological guilds.</title>
        <authorList>
            <consortium name="Lawrence Berkeley National Laboratory"/>
            <person name="Harder C.B."/>
            <person name="Miyauchi S."/>
            <person name="Viragh M."/>
            <person name="Kuo A."/>
            <person name="Thoen E."/>
            <person name="Andreopoulos B."/>
            <person name="Lu D."/>
            <person name="Skrede I."/>
            <person name="Drula E."/>
            <person name="Henrissat B."/>
            <person name="Morin E."/>
            <person name="Kohler A."/>
            <person name="Barry K."/>
            <person name="LaButti K."/>
            <person name="Morin E."/>
            <person name="Salamov A."/>
            <person name="Lipzen A."/>
            <person name="Mereny Z."/>
            <person name="Hegedus B."/>
            <person name="Baldrian P."/>
            <person name="Stursova M."/>
            <person name="Weitz H."/>
            <person name="Taylor A."/>
            <person name="Grigoriev I.V."/>
            <person name="Nagy L.G."/>
            <person name="Martin F."/>
            <person name="Kauserud H."/>
        </authorList>
    </citation>
    <scope>NUCLEOTIDE SEQUENCE</scope>
    <source>
        <strain evidence="1">CBHHK200</strain>
    </source>
</reference>
<comment type="caution">
    <text evidence="1">The sequence shown here is derived from an EMBL/GenBank/DDBJ whole genome shotgun (WGS) entry which is preliminary data.</text>
</comment>
<dbReference type="Proteomes" id="UP001218188">
    <property type="component" value="Unassembled WGS sequence"/>
</dbReference>
<evidence type="ECO:0000313" key="2">
    <source>
        <dbReference type="EMBL" id="KAJ7019423.1"/>
    </source>
</evidence>